<name>A0A6L7GQA8_9ACTN</name>
<feature type="domain" description="Aminoglycoside phosphotransferase" evidence="1">
    <location>
        <begin position="30"/>
        <end position="274"/>
    </location>
</feature>
<gene>
    <name evidence="3" type="ORF">GIY30_12115</name>
</gene>
<dbReference type="InterPro" id="IPR051678">
    <property type="entry name" value="AGP_Transferase"/>
</dbReference>
<dbReference type="Proteomes" id="UP000475545">
    <property type="component" value="Unassembled WGS sequence"/>
</dbReference>
<dbReference type="PANTHER" id="PTHR21310:SF57">
    <property type="entry name" value="BLR2944 PROTEIN"/>
    <property type="match status" value="1"/>
</dbReference>
<dbReference type="InterPro" id="IPR011009">
    <property type="entry name" value="Kinase-like_dom_sf"/>
</dbReference>
<dbReference type="AlphaFoldDB" id="A0A6L7GQA8"/>
<organism evidence="3 4">
    <name type="scientific">Gordonia mangrovi</name>
    <dbReference type="NCBI Taxonomy" id="2665643"/>
    <lineage>
        <taxon>Bacteria</taxon>
        <taxon>Bacillati</taxon>
        <taxon>Actinomycetota</taxon>
        <taxon>Actinomycetes</taxon>
        <taxon>Mycobacteriales</taxon>
        <taxon>Gordoniaceae</taxon>
        <taxon>Gordonia</taxon>
    </lineage>
</organism>
<sequence length="471" mass="50563">MRSTDPAEVGERIAARLSATRGHPVTLRKARVLPAGASRTTYAVTIGDDRGDRGDEAIIVRAAPAAEPGAGGLRSEVDVLRAALEAGVPVPEVLDLSDSSDEDSVLGFPYAVMRFVDGESIARRILRDDAYGLIRADFARQAGTALGRIHAMESSSTGLEHTGDPIEALHTLFGREYADAPAGLVLAVDWLDRHRPAAAPTDTVVHGDFRLGNLLITPDRISAVLDWELAHLGDPMEDLGWLCTKAWRFGVPRPVAGMGSRADLLDAYAQVAGWRPTEDTLRWWELYATVRWGLICGAQANRYLDGTERSMELAAIGRRSAEQEFDALLALGITTPTPIPDPLDTDRPAGTVDEDPHTAPALLDLLESLSGFLSDEVAADGGISPQVRFRTRVAGNVLSTVRRQVLLGPRQAEASRRRLADIGVHSSTELADKLRSGALSGADEAVRAVVAAEVVDRLTVANPRHLSQPDC</sequence>
<dbReference type="SUPFAM" id="SSF56112">
    <property type="entry name" value="Protein kinase-like (PK-like)"/>
    <property type="match status" value="1"/>
</dbReference>
<dbReference type="CDD" id="cd05154">
    <property type="entry name" value="ACAD10_11_N-like"/>
    <property type="match status" value="1"/>
</dbReference>
<evidence type="ECO:0000259" key="1">
    <source>
        <dbReference type="Pfam" id="PF01636"/>
    </source>
</evidence>
<dbReference type="InterPro" id="IPR046252">
    <property type="entry name" value="DUF6285"/>
</dbReference>
<dbReference type="PANTHER" id="PTHR21310">
    <property type="entry name" value="AMINOGLYCOSIDE PHOSPHOTRANSFERASE-RELATED-RELATED"/>
    <property type="match status" value="1"/>
</dbReference>
<dbReference type="Gene3D" id="3.30.200.20">
    <property type="entry name" value="Phosphorylase Kinase, domain 1"/>
    <property type="match status" value="1"/>
</dbReference>
<evidence type="ECO:0000313" key="4">
    <source>
        <dbReference type="Proteomes" id="UP000475545"/>
    </source>
</evidence>
<dbReference type="RefSeq" id="WP_160902286.1">
    <property type="nucleotide sequence ID" value="NZ_CP102850.1"/>
</dbReference>
<keyword evidence="4" id="KW-1185">Reference proteome</keyword>
<dbReference type="InterPro" id="IPR002575">
    <property type="entry name" value="Aminoglycoside_PTrfase"/>
</dbReference>
<dbReference type="InterPro" id="IPR041726">
    <property type="entry name" value="ACAD10_11_N"/>
</dbReference>
<dbReference type="Pfam" id="PF01636">
    <property type="entry name" value="APH"/>
    <property type="match status" value="1"/>
</dbReference>
<dbReference type="Pfam" id="PF19802">
    <property type="entry name" value="DUF6285"/>
    <property type="match status" value="1"/>
</dbReference>
<accession>A0A6L7GQA8</accession>
<comment type="caution">
    <text evidence="3">The sequence shown here is derived from an EMBL/GenBank/DDBJ whole genome shotgun (WGS) entry which is preliminary data.</text>
</comment>
<dbReference type="Gene3D" id="3.90.1200.10">
    <property type="match status" value="1"/>
</dbReference>
<dbReference type="EMBL" id="WMBR01000003">
    <property type="protein sequence ID" value="MXP22090.1"/>
    <property type="molecule type" value="Genomic_DNA"/>
</dbReference>
<keyword evidence="3" id="KW-0808">Transferase</keyword>
<proteinExistence type="predicted"/>
<dbReference type="GO" id="GO:0016740">
    <property type="term" value="F:transferase activity"/>
    <property type="evidence" value="ECO:0007669"/>
    <property type="project" value="UniProtKB-KW"/>
</dbReference>
<evidence type="ECO:0000259" key="2">
    <source>
        <dbReference type="Pfam" id="PF19802"/>
    </source>
</evidence>
<evidence type="ECO:0000313" key="3">
    <source>
        <dbReference type="EMBL" id="MXP22090.1"/>
    </source>
</evidence>
<reference evidence="3 4" key="1">
    <citation type="submission" date="2019-11" db="EMBL/GenBank/DDBJ databases">
        <title>Gordonia sp. nov., a novel actinobacterium isolated from mangrove soil in Hainan.</title>
        <authorList>
            <person name="Huang X."/>
            <person name="Xie Y."/>
            <person name="Chu X."/>
            <person name="Xiao K."/>
        </authorList>
    </citation>
    <scope>NUCLEOTIDE SEQUENCE [LARGE SCALE GENOMIC DNA]</scope>
    <source>
        <strain evidence="3 4">HNM0687</strain>
    </source>
</reference>
<feature type="domain" description="DUF6285" evidence="2">
    <location>
        <begin position="383"/>
        <end position="464"/>
    </location>
</feature>
<protein>
    <submittedName>
        <fullName evidence="3">Phosphotransferase</fullName>
    </submittedName>
</protein>